<proteinExistence type="predicted"/>
<dbReference type="EMBL" id="BPLR01001995">
    <property type="protein sequence ID" value="GIX68730.1"/>
    <property type="molecule type" value="Genomic_DNA"/>
</dbReference>
<sequence>MQIMKKRIRNKSCISSGSEDSFIKKKRRKKLGKRKATNSFLLHPSTNTRIRNSVQKETGIPQTATSRSEIKVAEPTFFPEHGGKLATFQNPSPENVVFAPSPPQPPQIDLTLRFWNRSALSSLRKCTC</sequence>
<feature type="compositionally biased region" description="Basic residues" evidence="1">
    <location>
        <begin position="1"/>
        <end position="10"/>
    </location>
</feature>
<protein>
    <submittedName>
        <fullName evidence="2">Uncharacterized protein</fullName>
    </submittedName>
</protein>
<dbReference type="AlphaFoldDB" id="A0AAV4MA67"/>
<organism evidence="2 3">
    <name type="scientific">Caerostris extrusa</name>
    <name type="common">Bark spider</name>
    <name type="synonym">Caerostris bankana</name>
    <dbReference type="NCBI Taxonomy" id="172846"/>
    <lineage>
        <taxon>Eukaryota</taxon>
        <taxon>Metazoa</taxon>
        <taxon>Ecdysozoa</taxon>
        <taxon>Arthropoda</taxon>
        <taxon>Chelicerata</taxon>
        <taxon>Arachnida</taxon>
        <taxon>Araneae</taxon>
        <taxon>Araneomorphae</taxon>
        <taxon>Entelegynae</taxon>
        <taxon>Araneoidea</taxon>
        <taxon>Araneidae</taxon>
        <taxon>Caerostris</taxon>
    </lineage>
</organism>
<evidence type="ECO:0000256" key="1">
    <source>
        <dbReference type="SAM" id="MobiDB-lite"/>
    </source>
</evidence>
<feature type="region of interest" description="Disordered" evidence="1">
    <location>
        <begin position="1"/>
        <end position="39"/>
    </location>
</feature>
<keyword evidence="3" id="KW-1185">Reference proteome</keyword>
<evidence type="ECO:0000313" key="2">
    <source>
        <dbReference type="EMBL" id="GIX68730.1"/>
    </source>
</evidence>
<reference evidence="2 3" key="1">
    <citation type="submission" date="2021-06" db="EMBL/GenBank/DDBJ databases">
        <title>Caerostris extrusa draft genome.</title>
        <authorList>
            <person name="Kono N."/>
            <person name="Arakawa K."/>
        </authorList>
    </citation>
    <scope>NUCLEOTIDE SEQUENCE [LARGE SCALE GENOMIC DNA]</scope>
</reference>
<evidence type="ECO:0000313" key="3">
    <source>
        <dbReference type="Proteomes" id="UP001054945"/>
    </source>
</evidence>
<accession>A0AAV4MA67</accession>
<comment type="caution">
    <text evidence="2">The sequence shown here is derived from an EMBL/GenBank/DDBJ whole genome shotgun (WGS) entry which is preliminary data.</text>
</comment>
<dbReference type="Proteomes" id="UP001054945">
    <property type="component" value="Unassembled WGS sequence"/>
</dbReference>
<gene>
    <name evidence="2" type="ORF">CEXT_681661</name>
</gene>
<feature type="compositionally biased region" description="Basic residues" evidence="1">
    <location>
        <begin position="24"/>
        <end position="36"/>
    </location>
</feature>
<name>A0AAV4MA67_CAEEX</name>